<gene>
    <name evidence="1" type="ORF">C9J27_04025</name>
</gene>
<dbReference type="EMBL" id="PYNF01000002">
    <property type="protein sequence ID" value="PSV01201.1"/>
    <property type="molecule type" value="Genomic_DNA"/>
</dbReference>
<dbReference type="AlphaFoldDB" id="A0A2T3KN27"/>
<reference evidence="1 2" key="1">
    <citation type="submission" date="2018-01" db="EMBL/GenBank/DDBJ databases">
        <title>Whole genome sequencing of Histamine producing bacteria.</title>
        <authorList>
            <person name="Butler K."/>
        </authorList>
    </citation>
    <scope>NUCLEOTIDE SEQUENCE [LARGE SCALE GENOMIC DNA]</scope>
    <source>
        <strain evidence="1 2">FS-7.2</strain>
    </source>
</reference>
<accession>A0A2T3KN27</accession>
<name>A0A2T3KN27_9GAMM</name>
<organism evidence="1 2">
    <name type="scientific">Photobacterium kishitanii</name>
    <dbReference type="NCBI Taxonomy" id="318456"/>
    <lineage>
        <taxon>Bacteria</taxon>
        <taxon>Pseudomonadati</taxon>
        <taxon>Pseudomonadota</taxon>
        <taxon>Gammaproteobacteria</taxon>
        <taxon>Vibrionales</taxon>
        <taxon>Vibrionaceae</taxon>
        <taxon>Photobacterium</taxon>
    </lineage>
</organism>
<protein>
    <submittedName>
        <fullName evidence="1">Uncharacterized protein</fullName>
    </submittedName>
</protein>
<evidence type="ECO:0000313" key="1">
    <source>
        <dbReference type="EMBL" id="PSV01201.1"/>
    </source>
</evidence>
<dbReference type="RefSeq" id="WP_107288928.1">
    <property type="nucleotide sequence ID" value="NZ_PYNF01000002.1"/>
</dbReference>
<evidence type="ECO:0000313" key="2">
    <source>
        <dbReference type="Proteomes" id="UP000241426"/>
    </source>
</evidence>
<proteinExistence type="predicted"/>
<sequence>MKNLAALISIAGLISGIYFLKSDTEAMFKREILSVNLIGKPVVKKVDTLASPVLTPMTIGENIKKKIVIIEAMDLSDVDGYINKVRPMFTKEYFKTEEKDLRVKAQFFIDHLVRIKEFIVTKQPIYIGSKTGDVPNWIFYLEGVYGNRGFGSKDKFGALNIYVTVQEAKSSDGNPIGVEISNITELN</sequence>
<comment type="caution">
    <text evidence="1">The sequence shown here is derived from an EMBL/GenBank/DDBJ whole genome shotgun (WGS) entry which is preliminary data.</text>
</comment>
<dbReference type="Proteomes" id="UP000241426">
    <property type="component" value="Unassembled WGS sequence"/>
</dbReference>